<dbReference type="AlphaFoldDB" id="A0A9P5XWL0"/>
<dbReference type="Proteomes" id="UP000807353">
    <property type="component" value="Unassembled WGS sequence"/>
</dbReference>
<organism evidence="3 4">
    <name type="scientific">Collybia nuda</name>
    <dbReference type="NCBI Taxonomy" id="64659"/>
    <lineage>
        <taxon>Eukaryota</taxon>
        <taxon>Fungi</taxon>
        <taxon>Dikarya</taxon>
        <taxon>Basidiomycota</taxon>
        <taxon>Agaricomycotina</taxon>
        <taxon>Agaricomycetes</taxon>
        <taxon>Agaricomycetidae</taxon>
        <taxon>Agaricales</taxon>
        <taxon>Tricholomatineae</taxon>
        <taxon>Clitocybaceae</taxon>
        <taxon>Collybia</taxon>
    </lineage>
</organism>
<dbReference type="SUPFAM" id="SSF48576">
    <property type="entry name" value="Terpenoid synthases"/>
    <property type="match status" value="1"/>
</dbReference>
<sequence length="253" mass="28919">MGYTKCTFAEKTTLALFNWYMIFIDDMCSKDIAAYSVFQERFLRGQPQLNPILDALVEVLLRFFDQYDAPTANSILSASLDFVNSNCIEPKLAALSPVPGAVHFPWYFRDRAGMAIVYALMMFPKTKGVVVSDYVQVLQEMNFWIALTNDVLSFHKEELAGEKNNYIHNRAHIEGKTPLGVYAEVVQELHQARKAIRAGLAHNQQAMEMWVSFEQGYMYVAPFPLLTKVILTCVTCRGWHVVQKRYKLADLNL</sequence>
<reference evidence="3" key="1">
    <citation type="submission" date="2020-11" db="EMBL/GenBank/DDBJ databases">
        <authorList>
            <consortium name="DOE Joint Genome Institute"/>
            <person name="Ahrendt S."/>
            <person name="Riley R."/>
            <person name="Andreopoulos W."/>
            <person name="Labutti K."/>
            <person name="Pangilinan J."/>
            <person name="Ruiz-Duenas F.J."/>
            <person name="Barrasa J.M."/>
            <person name="Sanchez-Garcia M."/>
            <person name="Camarero S."/>
            <person name="Miyauchi S."/>
            <person name="Serrano A."/>
            <person name="Linde D."/>
            <person name="Babiker R."/>
            <person name="Drula E."/>
            <person name="Ayuso-Fernandez I."/>
            <person name="Pacheco R."/>
            <person name="Padilla G."/>
            <person name="Ferreira P."/>
            <person name="Barriuso J."/>
            <person name="Kellner H."/>
            <person name="Castanera R."/>
            <person name="Alfaro M."/>
            <person name="Ramirez L."/>
            <person name="Pisabarro A.G."/>
            <person name="Kuo A."/>
            <person name="Tritt A."/>
            <person name="Lipzen A."/>
            <person name="He G."/>
            <person name="Yan M."/>
            <person name="Ng V."/>
            <person name="Cullen D."/>
            <person name="Martin F."/>
            <person name="Rosso M.-N."/>
            <person name="Henrissat B."/>
            <person name="Hibbett D."/>
            <person name="Martinez A.T."/>
            <person name="Grigoriev I.V."/>
        </authorList>
    </citation>
    <scope>NUCLEOTIDE SEQUENCE</scope>
    <source>
        <strain evidence="3">CBS 247.69</strain>
    </source>
</reference>
<keyword evidence="4" id="KW-1185">Reference proteome</keyword>
<evidence type="ECO:0000256" key="2">
    <source>
        <dbReference type="ARBA" id="ARBA00023239"/>
    </source>
</evidence>
<gene>
    <name evidence="3" type="ORF">BDZ94DRAFT_146147</name>
</gene>
<comment type="caution">
    <text evidence="3">The sequence shown here is derived from an EMBL/GenBank/DDBJ whole genome shotgun (WGS) entry which is preliminary data.</text>
</comment>
<accession>A0A9P5XWL0</accession>
<dbReference type="OrthoDB" id="2998174at2759"/>
<dbReference type="InterPro" id="IPR008949">
    <property type="entry name" value="Isoprenoid_synthase_dom_sf"/>
</dbReference>
<protein>
    <submittedName>
        <fullName evidence="3">Isoprenoid synthase domain-containing protein</fullName>
    </submittedName>
</protein>
<dbReference type="Pfam" id="PF06330">
    <property type="entry name" value="TRI5"/>
    <property type="match status" value="1"/>
</dbReference>
<comment type="similarity">
    <text evidence="1">Belongs to the trichodiene synthase family.</text>
</comment>
<dbReference type="Gene3D" id="1.10.600.10">
    <property type="entry name" value="Farnesyl Diphosphate Synthase"/>
    <property type="match status" value="1"/>
</dbReference>
<proteinExistence type="inferred from homology"/>
<evidence type="ECO:0000256" key="1">
    <source>
        <dbReference type="ARBA" id="ARBA00007946"/>
    </source>
</evidence>
<dbReference type="GO" id="GO:0016838">
    <property type="term" value="F:carbon-oxygen lyase activity, acting on phosphates"/>
    <property type="evidence" value="ECO:0007669"/>
    <property type="project" value="InterPro"/>
</dbReference>
<evidence type="ECO:0000313" key="4">
    <source>
        <dbReference type="Proteomes" id="UP000807353"/>
    </source>
</evidence>
<dbReference type="EMBL" id="MU150349">
    <property type="protein sequence ID" value="KAF9458113.1"/>
    <property type="molecule type" value="Genomic_DNA"/>
</dbReference>
<name>A0A9P5XWL0_9AGAR</name>
<evidence type="ECO:0000313" key="3">
    <source>
        <dbReference type="EMBL" id="KAF9458113.1"/>
    </source>
</evidence>
<keyword evidence="2" id="KW-0456">Lyase</keyword>
<dbReference type="InterPro" id="IPR024652">
    <property type="entry name" value="Trichodiene_synth"/>
</dbReference>